<reference evidence="2" key="1">
    <citation type="journal article" date="2021" name="Nat. Commun.">
        <title>Genetic determinants of endophytism in the Arabidopsis root mycobiome.</title>
        <authorList>
            <person name="Mesny F."/>
            <person name="Miyauchi S."/>
            <person name="Thiergart T."/>
            <person name="Pickel B."/>
            <person name="Atanasova L."/>
            <person name="Karlsson M."/>
            <person name="Huettel B."/>
            <person name="Barry K.W."/>
            <person name="Haridas S."/>
            <person name="Chen C."/>
            <person name="Bauer D."/>
            <person name="Andreopoulos W."/>
            <person name="Pangilinan J."/>
            <person name="LaButti K."/>
            <person name="Riley R."/>
            <person name="Lipzen A."/>
            <person name="Clum A."/>
            <person name="Drula E."/>
            <person name="Henrissat B."/>
            <person name="Kohler A."/>
            <person name="Grigoriev I.V."/>
            <person name="Martin F.M."/>
            <person name="Hacquard S."/>
        </authorList>
    </citation>
    <scope>NUCLEOTIDE SEQUENCE</scope>
    <source>
        <strain evidence="2">MPI-CAGE-AT-0021</strain>
    </source>
</reference>
<sequence length="68" mass="7645">MHRIIMASDAMGMGINNPDIKQVVQWKQPSTLCALWQRAGRAARDSSMTGNFIWFVEPWCFTSPGTNS</sequence>
<protein>
    <recommendedName>
        <fullName evidence="1">Helicase C-terminal domain-containing protein</fullName>
    </recommendedName>
</protein>
<dbReference type="Proteomes" id="UP000717696">
    <property type="component" value="Unassembled WGS sequence"/>
</dbReference>
<feature type="non-terminal residue" evidence="2">
    <location>
        <position position="68"/>
    </location>
</feature>
<dbReference type="EMBL" id="JAGMUU010000013">
    <property type="protein sequence ID" value="KAH7140501.1"/>
    <property type="molecule type" value="Genomic_DNA"/>
</dbReference>
<dbReference type="InterPro" id="IPR027417">
    <property type="entry name" value="P-loop_NTPase"/>
</dbReference>
<dbReference type="AlphaFoldDB" id="A0A9P9ENR2"/>
<evidence type="ECO:0000259" key="1">
    <source>
        <dbReference type="Pfam" id="PF00271"/>
    </source>
</evidence>
<dbReference type="Gene3D" id="3.40.50.300">
    <property type="entry name" value="P-loop containing nucleotide triphosphate hydrolases"/>
    <property type="match status" value="1"/>
</dbReference>
<dbReference type="Pfam" id="PF00271">
    <property type="entry name" value="Helicase_C"/>
    <property type="match status" value="1"/>
</dbReference>
<dbReference type="OrthoDB" id="5425465at2759"/>
<proteinExistence type="predicted"/>
<evidence type="ECO:0000313" key="3">
    <source>
        <dbReference type="Proteomes" id="UP000717696"/>
    </source>
</evidence>
<name>A0A9P9ENR2_9HYPO</name>
<evidence type="ECO:0000313" key="2">
    <source>
        <dbReference type="EMBL" id="KAH7140501.1"/>
    </source>
</evidence>
<dbReference type="SUPFAM" id="SSF52540">
    <property type="entry name" value="P-loop containing nucleoside triphosphate hydrolases"/>
    <property type="match status" value="1"/>
</dbReference>
<keyword evidence="3" id="KW-1185">Reference proteome</keyword>
<organism evidence="2 3">
    <name type="scientific">Dactylonectria estremocensis</name>
    <dbReference type="NCBI Taxonomy" id="1079267"/>
    <lineage>
        <taxon>Eukaryota</taxon>
        <taxon>Fungi</taxon>
        <taxon>Dikarya</taxon>
        <taxon>Ascomycota</taxon>
        <taxon>Pezizomycotina</taxon>
        <taxon>Sordariomycetes</taxon>
        <taxon>Hypocreomycetidae</taxon>
        <taxon>Hypocreales</taxon>
        <taxon>Nectriaceae</taxon>
        <taxon>Dactylonectria</taxon>
    </lineage>
</organism>
<feature type="domain" description="Helicase C-terminal" evidence="1">
    <location>
        <begin position="3"/>
        <end position="44"/>
    </location>
</feature>
<comment type="caution">
    <text evidence="2">The sequence shown here is derived from an EMBL/GenBank/DDBJ whole genome shotgun (WGS) entry which is preliminary data.</text>
</comment>
<gene>
    <name evidence="2" type="ORF">B0J13DRAFT_447160</name>
</gene>
<dbReference type="InterPro" id="IPR001650">
    <property type="entry name" value="Helicase_C-like"/>
</dbReference>
<accession>A0A9P9ENR2</accession>